<dbReference type="InterPro" id="IPR012675">
    <property type="entry name" value="Beta-grasp_dom_sf"/>
</dbReference>
<dbReference type="InterPro" id="IPR017927">
    <property type="entry name" value="FAD-bd_FR_type"/>
</dbReference>
<dbReference type="EMBL" id="LT629750">
    <property type="protein sequence ID" value="SDT46587.1"/>
    <property type="molecule type" value="Genomic_DNA"/>
</dbReference>
<organism evidence="4 5">
    <name type="scientific">Bradyrhizobium canariense</name>
    <dbReference type="NCBI Taxonomy" id="255045"/>
    <lineage>
        <taxon>Bacteria</taxon>
        <taxon>Pseudomonadati</taxon>
        <taxon>Pseudomonadota</taxon>
        <taxon>Alphaproteobacteria</taxon>
        <taxon>Hyphomicrobiales</taxon>
        <taxon>Nitrobacteraceae</taxon>
        <taxon>Bradyrhizobium</taxon>
    </lineage>
</organism>
<proteinExistence type="predicted"/>
<dbReference type="Proteomes" id="UP000243904">
    <property type="component" value="Chromosome I"/>
</dbReference>
<evidence type="ECO:0000313" key="4">
    <source>
        <dbReference type="EMBL" id="SDT46587.1"/>
    </source>
</evidence>
<dbReference type="InterPro" id="IPR001709">
    <property type="entry name" value="Flavoprot_Pyr_Nucl_cyt_Rdtase"/>
</dbReference>
<name>A0A1H2AL62_9BRAD</name>
<evidence type="ECO:0000313" key="5">
    <source>
        <dbReference type="Proteomes" id="UP000243904"/>
    </source>
</evidence>
<dbReference type="Pfam" id="PF00970">
    <property type="entry name" value="FAD_binding_6"/>
    <property type="match status" value="1"/>
</dbReference>
<dbReference type="GO" id="GO:0051537">
    <property type="term" value="F:2 iron, 2 sulfur cluster binding"/>
    <property type="evidence" value="ECO:0007669"/>
    <property type="project" value="InterPro"/>
</dbReference>
<dbReference type="GO" id="GO:0016491">
    <property type="term" value="F:oxidoreductase activity"/>
    <property type="evidence" value="ECO:0007669"/>
    <property type="project" value="InterPro"/>
</dbReference>
<dbReference type="InterPro" id="IPR039261">
    <property type="entry name" value="FNR_nucleotide-bd"/>
</dbReference>
<dbReference type="InterPro" id="IPR036010">
    <property type="entry name" value="2Fe-2S_ferredoxin-like_sf"/>
</dbReference>
<dbReference type="PROSITE" id="PS51085">
    <property type="entry name" value="2FE2S_FER_2"/>
    <property type="match status" value="1"/>
</dbReference>
<dbReference type="Pfam" id="PF00175">
    <property type="entry name" value="NAD_binding_1"/>
    <property type="match status" value="1"/>
</dbReference>
<dbReference type="Gene3D" id="3.40.50.80">
    <property type="entry name" value="Nucleotide-binding domain of ferredoxin-NADP reductase (FNR) module"/>
    <property type="match status" value="1"/>
</dbReference>
<gene>
    <name evidence="4" type="ORF">SAMN05444158_6251</name>
</gene>
<comment type="cofactor">
    <cofactor evidence="1">
        <name>[2Fe-2S] cluster</name>
        <dbReference type="ChEBI" id="CHEBI:190135"/>
    </cofactor>
</comment>
<dbReference type="PROSITE" id="PS51384">
    <property type="entry name" value="FAD_FR"/>
    <property type="match status" value="1"/>
</dbReference>
<evidence type="ECO:0000259" key="3">
    <source>
        <dbReference type="PROSITE" id="PS51384"/>
    </source>
</evidence>
<dbReference type="CDD" id="cd00207">
    <property type="entry name" value="fer2"/>
    <property type="match status" value="1"/>
</dbReference>
<evidence type="ECO:0000256" key="1">
    <source>
        <dbReference type="ARBA" id="ARBA00034078"/>
    </source>
</evidence>
<dbReference type="InterPro" id="IPR017938">
    <property type="entry name" value="Riboflavin_synthase-like_b-brl"/>
</dbReference>
<dbReference type="CDD" id="cd06189">
    <property type="entry name" value="flavin_oxioreductase"/>
    <property type="match status" value="1"/>
</dbReference>
<accession>A0A1H2AL62</accession>
<reference evidence="5" key="1">
    <citation type="submission" date="2016-10" db="EMBL/GenBank/DDBJ databases">
        <authorList>
            <person name="Varghese N."/>
            <person name="Submissions S."/>
        </authorList>
    </citation>
    <scope>NUCLEOTIDE SEQUENCE [LARGE SCALE GENOMIC DNA]</scope>
    <source>
        <strain evidence="5">GAS369</strain>
    </source>
</reference>
<dbReference type="InterPro" id="IPR001433">
    <property type="entry name" value="OxRdtase_FAD/NAD-bd"/>
</dbReference>
<dbReference type="PRINTS" id="PR00371">
    <property type="entry name" value="FPNCR"/>
</dbReference>
<sequence length="337" mass="37072">MTFRIQIAHTDQSFDVESGETILAAALRANVNLEHDCQLGGCGTCRIKLIEGSVAYDEFPLALTPEEEDQGYALACQAKPECNLVISSAFAQAEMPTAAHHLATVHAIRPVSPLVTRLVLEVPAVTELDYRPGQHMNVILPDNSTRSFSMASAPQDNRIDFHVRHIEGGRFTQDILGNLKVGEALHVELPLGGFYFRADDDRPLLMVATGTGLAPIKAILESLMCDPSCPPVCLYWGARTAADLYLHDEILTWSDRLYEFKFMPVLSRAAPTWRGRRGYVQDAVAADFEDLSEHAIYLCGSPEMIFSAKQAFAARGASIEHIYTEGFTLQHSLPVPS</sequence>
<feature type="domain" description="2Fe-2S ferredoxin-type" evidence="2">
    <location>
        <begin position="3"/>
        <end position="92"/>
    </location>
</feature>
<dbReference type="AlphaFoldDB" id="A0A1H2AL62"/>
<dbReference type="SUPFAM" id="SSF52343">
    <property type="entry name" value="Ferredoxin reductase-like, C-terminal NADP-linked domain"/>
    <property type="match status" value="1"/>
</dbReference>
<dbReference type="InterPro" id="IPR006058">
    <property type="entry name" value="2Fe2S_fd_BS"/>
</dbReference>
<evidence type="ECO:0000259" key="2">
    <source>
        <dbReference type="PROSITE" id="PS51085"/>
    </source>
</evidence>
<dbReference type="PANTHER" id="PTHR47354">
    <property type="entry name" value="NADH OXIDOREDUCTASE HCR"/>
    <property type="match status" value="1"/>
</dbReference>
<dbReference type="RefSeq" id="WP_146690035.1">
    <property type="nucleotide sequence ID" value="NZ_LT629750.1"/>
</dbReference>
<dbReference type="SUPFAM" id="SSF63380">
    <property type="entry name" value="Riboflavin synthase domain-like"/>
    <property type="match status" value="1"/>
</dbReference>
<feature type="domain" description="FAD-binding FR-type" evidence="3">
    <location>
        <begin position="98"/>
        <end position="197"/>
    </location>
</feature>
<dbReference type="SUPFAM" id="SSF54292">
    <property type="entry name" value="2Fe-2S ferredoxin-like"/>
    <property type="match status" value="1"/>
</dbReference>
<dbReference type="PROSITE" id="PS00197">
    <property type="entry name" value="2FE2S_FER_1"/>
    <property type="match status" value="1"/>
</dbReference>
<dbReference type="InterPro" id="IPR008333">
    <property type="entry name" value="Cbr1-like_FAD-bd_dom"/>
</dbReference>
<dbReference type="Gene3D" id="3.10.20.30">
    <property type="match status" value="1"/>
</dbReference>
<dbReference type="PANTHER" id="PTHR47354:SF5">
    <property type="entry name" value="PROTEIN RFBI"/>
    <property type="match status" value="1"/>
</dbReference>
<dbReference type="InterPro" id="IPR050415">
    <property type="entry name" value="MRET"/>
</dbReference>
<dbReference type="InterPro" id="IPR001041">
    <property type="entry name" value="2Fe-2S_ferredoxin-type"/>
</dbReference>
<keyword evidence="5" id="KW-1185">Reference proteome</keyword>
<dbReference type="Gene3D" id="2.40.30.10">
    <property type="entry name" value="Translation factors"/>
    <property type="match status" value="1"/>
</dbReference>
<dbReference type="PRINTS" id="PR00410">
    <property type="entry name" value="PHEHYDRXLASE"/>
</dbReference>
<protein>
    <submittedName>
        <fullName evidence="4">CDP-4-dehydro-6-deoxyglucose reductase</fullName>
    </submittedName>
</protein>
<dbReference type="Pfam" id="PF00111">
    <property type="entry name" value="Fer2"/>
    <property type="match status" value="1"/>
</dbReference>